<evidence type="ECO:0000313" key="1">
    <source>
        <dbReference type="EMBL" id="NLA55286.1"/>
    </source>
</evidence>
<evidence type="ECO:0000313" key="2">
    <source>
        <dbReference type="Proteomes" id="UP000557899"/>
    </source>
</evidence>
<organism evidence="1 2">
    <name type="scientific">Corynebacterium humireducens</name>
    <dbReference type="NCBI Taxonomy" id="1223514"/>
    <lineage>
        <taxon>Bacteria</taxon>
        <taxon>Bacillati</taxon>
        <taxon>Actinomycetota</taxon>
        <taxon>Actinomycetes</taxon>
        <taxon>Mycobacteriales</taxon>
        <taxon>Corynebacteriaceae</taxon>
        <taxon>Corynebacterium</taxon>
    </lineage>
</organism>
<dbReference type="Proteomes" id="UP000557899">
    <property type="component" value="Unassembled WGS sequence"/>
</dbReference>
<dbReference type="PANTHER" id="PTHR35309">
    <property type="match status" value="1"/>
</dbReference>
<dbReference type="SUPFAM" id="SSF159245">
    <property type="entry name" value="AttH-like"/>
    <property type="match status" value="1"/>
</dbReference>
<accession>A0A7X6PM00</accession>
<dbReference type="EMBL" id="JAAZHI010000068">
    <property type="protein sequence ID" value="NLA55286.1"/>
    <property type="molecule type" value="Genomic_DNA"/>
</dbReference>
<reference evidence="1 2" key="1">
    <citation type="journal article" date="2020" name="Biotechnol. Biofuels">
        <title>New insights from the biogas microbiome by comprehensive genome-resolved metagenomics of nearly 1600 species originating from multiple anaerobic digesters.</title>
        <authorList>
            <person name="Campanaro S."/>
            <person name="Treu L."/>
            <person name="Rodriguez-R L.M."/>
            <person name="Kovalovszki A."/>
            <person name="Ziels R.M."/>
            <person name="Maus I."/>
            <person name="Zhu X."/>
            <person name="Kougias P.G."/>
            <person name="Basile A."/>
            <person name="Luo G."/>
            <person name="Schluter A."/>
            <person name="Konstantinidis K.T."/>
            <person name="Angelidaki I."/>
        </authorList>
    </citation>
    <scope>NUCLEOTIDE SEQUENCE [LARGE SCALE GENOMIC DNA]</scope>
    <source>
        <strain evidence="1">AS15tlH2ME_198</strain>
    </source>
</reference>
<sequence>MTPITLYRGTGADLPFGHPTRAHRGVAMEGYFWRLTDPATGRVLIALCGANQGPEGPWATIGLAGSNGFVRTAARPGSWTDPHRLGVRGGPMNSPVFSGDEEHLRVDLGPDARLDLRFHDLEPWPHRAFGGSSVFQVIPGLNQYWHPWLLGGRASGTATLGGETWEFDGAHVYGEKNWGREGFPESWWWGQAQGFAEPEACVAFAGGLVTAGPMKVEVTGLVVKLPDSRVLRLGNPVISPVRARTTDDTWEFEGRGYGWRVEVTGSAPLTDAFVLPVPLPSGHRNVPGDLEHLTGDLEVTVSRFGRHMWSGRSTLAALEHGGLDRAAAELRRRGLDPTRPDAPPEGH</sequence>
<protein>
    <recommendedName>
        <fullName evidence="3">Tocopherol cyclase</fullName>
    </recommendedName>
</protein>
<dbReference type="GO" id="GO:0009976">
    <property type="term" value="F:tocopherol cyclase activity"/>
    <property type="evidence" value="ECO:0007669"/>
    <property type="project" value="InterPro"/>
</dbReference>
<proteinExistence type="predicted"/>
<gene>
    <name evidence="1" type="ORF">GX859_03145</name>
</gene>
<dbReference type="PANTHER" id="PTHR35309:SF4">
    <property type="entry name" value="TOCOPHEROL CYCLASE"/>
    <property type="match status" value="1"/>
</dbReference>
<evidence type="ECO:0008006" key="3">
    <source>
        <dbReference type="Google" id="ProtNLM"/>
    </source>
</evidence>
<comment type="caution">
    <text evidence="1">The sequence shown here is derived from an EMBL/GenBank/DDBJ whole genome shotgun (WGS) entry which is preliminary data.</text>
</comment>
<dbReference type="Pfam" id="PF14249">
    <property type="entry name" value="Tocopherol_cycl"/>
    <property type="match status" value="1"/>
</dbReference>
<name>A0A7X6PM00_9CORY</name>
<dbReference type="InterPro" id="IPR025893">
    <property type="entry name" value="Tocopherol_cyclase"/>
</dbReference>
<dbReference type="AlphaFoldDB" id="A0A7X6PM00"/>